<feature type="binding site" evidence="8">
    <location>
        <position position="165"/>
    </location>
    <ligand>
        <name>phosphoenolpyruvate</name>
        <dbReference type="ChEBI" id="CHEBI:58702"/>
    </ligand>
</feature>
<dbReference type="PANTHER" id="PTHR21090:SF5">
    <property type="entry name" value="PENTAFUNCTIONAL AROM POLYPEPTIDE"/>
    <property type="match status" value="1"/>
</dbReference>
<dbReference type="AlphaFoldDB" id="A0A7G9WCB6"/>
<comment type="subunit">
    <text evidence="8">Monomer.</text>
</comment>
<evidence type="ECO:0000256" key="7">
    <source>
        <dbReference type="ARBA" id="ARBA00044633"/>
    </source>
</evidence>
<feature type="binding site" evidence="8">
    <location>
        <position position="21"/>
    </location>
    <ligand>
        <name>phosphoenolpyruvate</name>
        <dbReference type="ChEBI" id="CHEBI:58702"/>
    </ligand>
</feature>
<evidence type="ECO:0000313" key="11">
    <source>
        <dbReference type="Proteomes" id="UP000516160"/>
    </source>
</evidence>
<dbReference type="Proteomes" id="UP000516160">
    <property type="component" value="Chromosome"/>
</dbReference>
<feature type="binding site" evidence="8">
    <location>
        <position position="341"/>
    </location>
    <ligand>
        <name>3-phosphoshikimate</name>
        <dbReference type="ChEBI" id="CHEBI:145989"/>
    </ligand>
</feature>
<evidence type="ECO:0000256" key="3">
    <source>
        <dbReference type="ARBA" id="ARBA00022490"/>
    </source>
</evidence>
<dbReference type="KEGG" id="acae:HYG86_16905"/>
<evidence type="ECO:0000256" key="6">
    <source>
        <dbReference type="ARBA" id="ARBA00023141"/>
    </source>
</evidence>
<feature type="binding site" evidence="8">
    <location>
        <position position="387"/>
    </location>
    <ligand>
        <name>phosphoenolpyruvate</name>
        <dbReference type="ChEBI" id="CHEBI:58702"/>
    </ligand>
</feature>
<dbReference type="UniPathway" id="UPA00053">
    <property type="reaction ID" value="UER00089"/>
</dbReference>
<reference evidence="10 11" key="1">
    <citation type="submission" date="2020-07" db="EMBL/GenBank/DDBJ databases">
        <title>Alkalicella. sp. LB2 genome.</title>
        <authorList>
            <person name="Postec A."/>
            <person name="Quemeneur M."/>
        </authorList>
    </citation>
    <scope>NUCLEOTIDE SEQUENCE [LARGE SCALE GENOMIC DNA]</scope>
    <source>
        <strain evidence="10 11">LB2</strain>
    </source>
</reference>
<dbReference type="GO" id="GO:0008652">
    <property type="term" value="P:amino acid biosynthetic process"/>
    <property type="evidence" value="ECO:0007669"/>
    <property type="project" value="UniProtKB-KW"/>
</dbReference>
<dbReference type="SUPFAM" id="SSF55205">
    <property type="entry name" value="EPT/RTPC-like"/>
    <property type="match status" value="1"/>
</dbReference>
<evidence type="ECO:0000256" key="8">
    <source>
        <dbReference type="HAMAP-Rule" id="MF_00210"/>
    </source>
</evidence>
<keyword evidence="3 8" id="KW-0963">Cytoplasm</keyword>
<dbReference type="EC" id="2.5.1.19" evidence="8"/>
<dbReference type="HAMAP" id="MF_00210">
    <property type="entry name" value="EPSP_synth"/>
    <property type="match status" value="1"/>
</dbReference>
<dbReference type="GO" id="GO:0005737">
    <property type="term" value="C:cytoplasm"/>
    <property type="evidence" value="ECO:0007669"/>
    <property type="project" value="UniProtKB-SubCell"/>
</dbReference>
<dbReference type="Pfam" id="PF00275">
    <property type="entry name" value="EPSP_synthase"/>
    <property type="match status" value="1"/>
</dbReference>
<feature type="binding site" evidence="8">
    <location>
        <position position="163"/>
    </location>
    <ligand>
        <name>3-phosphoshikimate</name>
        <dbReference type="ChEBI" id="CHEBI:145989"/>
    </ligand>
</feature>
<keyword evidence="11" id="KW-1185">Reference proteome</keyword>
<dbReference type="CDD" id="cd01556">
    <property type="entry name" value="EPSP_synthase"/>
    <property type="match status" value="1"/>
</dbReference>
<evidence type="ECO:0000259" key="9">
    <source>
        <dbReference type="Pfam" id="PF00275"/>
    </source>
</evidence>
<keyword evidence="6 8" id="KW-0057">Aromatic amino acid biosynthesis</keyword>
<gene>
    <name evidence="8 10" type="primary">aroA</name>
    <name evidence="10" type="ORF">HYG86_16905</name>
</gene>
<feature type="binding site" evidence="8">
    <location>
        <position position="21"/>
    </location>
    <ligand>
        <name>3-phosphoshikimate</name>
        <dbReference type="ChEBI" id="CHEBI:145989"/>
    </ligand>
</feature>
<dbReference type="RefSeq" id="WP_213166720.1">
    <property type="nucleotide sequence ID" value="NZ_CP058559.1"/>
</dbReference>
<dbReference type="PANTHER" id="PTHR21090">
    <property type="entry name" value="AROM/DEHYDROQUINATE SYNTHASE"/>
    <property type="match status" value="1"/>
</dbReference>
<dbReference type="InterPro" id="IPR023193">
    <property type="entry name" value="EPSP_synthase_CS"/>
</dbReference>
<dbReference type="InterPro" id="IPR036968">
    <property type="entry name" value="Enolpyruvate_Tfrase_sf"/>
</dbReference>
<evidence type="ECO:0000256" key="1">
    <source>
        <dbReference type="ARBA" id="ARBA00004811"/>
    </source>
</evidence>
<feature type="binding site" evidence="8">
    <location>
        <position position="314"/>
    </location>
    <ligand>
        <name>3-phosphoshikimate</name>
        <dbReference type="ChEBI" id="CHEBI:145989"/>
    </ligand>
</feature>
<name>A0A7G9WCB6_ALKCA</name>
<feature type="active site" description="Proton acceptor" evidence="8">
    <location>
        <position position="314"/>
    </location>
</feature>
<keyword evidence="4 8" id="KW-0028">Amino-acid biosynthesis</keyword>
<organism evidence="10 11">
    <name type="scientific">Alkalicella caledoniensis</name>
    <dbReference type="NCBI Taxonomy" id="2731377"/>
    <lineage>
        <taxon>Bacteria</taxon>
        <taxon>Bacillati</taxon>
        <taxon>Bacillota</taxon>
        <taxon>Clostridia</taxon>
        <taxon>Eubacteriales</taxon>
        <taxon>Proteinivoracaceae</taxon>
        <taxon>Alkalicella</taxon>
    </lineage>
</organism>
<feature type="binding site" evidence="8">
    <location>
        <position position="345"/>
    </location>
    <ligand>
        <name>phosphoenolpyruvate</name>
        <dbReference type="ChEBI" id="CHEBI:58702"/>
    </ligand>
</feature>
<dbReference type="Gene3D" id="3.65.10.10">
    <property type="entry name" value="Enolpyruvate transferase domain"/>
    <property type="match status" value="2"/>
</dbReference>
<dbReference type="FunFam" id="3.65.10.10:FF:000005">
    <property type="entry name" value="3-phosphoshikimate 1-carboxyvinyltransferase"/>
    <property type="match status" value="1"/>
</dbReference>
<dbReference type="PROSITE" id="PS00885">
    <property type="entry name" value="EPSP_SYNTHASE_2"/>
    <property type="match status" value="1"/>
</dbReference>
<feature type="binding site" evidence="8">
    <location>
        <position position="26"/>
    </location>
    <ligand>
        <name>3-phosphoshikimate</name>
        <dbReference type="ChEBI" id="CHEBI:145989"/>
    </ligand>
</feature>
<dbReference type="NCBIfam" id="TIGR01356">
    <property type="entry name" value="aroA"/>
    <property type="match status" value="1"/>
</dbReference>
<evidence type="ECO:0000256" key="2">
    <source>
        <dbReference type="ARBA" id="ARBA00009948"/>
    </source>
</evidence>
<feature type="binding site" evidence="8">
    <location>
        <position position="91"/>
    </location>
    <ligand>
        <name>phosphoenolpyruvate</name>
        <dbReference type="ChEBI" id="CHEBI:58702"/>
    </ligand>
</feature>
<evidence type="ECO:0000256" key="5">
    <source>
        <dbReference type="ARBA" id="ARBA00022679"/>
    </source>
</evidence>
<dbReference type="GO" id="GO:0009073">
    <property type="term" value="P:aromatic amino acid family biosynthetic process"/>
    <property type="evidence" value="ECO:0007669"/>
    <property type="project" value="UniProtKB-KW"/>
</dbReference>
<dbReference type="InterPro" id="IPR013792">
    <property type="entry name" value="RNA3'P_cycl/enolpyr_Trfase_a/b"/>
</dbReference>
<feature type="domain" description="Enolpyruvate transferase" evidence="9">
    <location>
        <begin position="11"/>
        <end position="421"/>
    </location>
</feature>
<comment type="caution">
    <text evidence="8">Lacks conserved residue(s) required for the propagation of feature annotation.</text>
</comment>
<dbReference type="GO" id="GO:0009423">
    <property type="term" value="P:chorismate biosynthetic process"/>
    <property type="evidence" value="ECO:0007669"/>
    <property type="project" value="UniProtKB-UniRule"/>
</dbReference>
<evidence type="ECO:0000256" key="4">
    <source>
        <dbReference type="ARBA" id="ARBA00022605"/>
    </source>
</evidence>
<comment type="similarity">
    <text evidence="2 8">Belongs to the EPSP synthase family.</text>
</comment>
<comment type="pathway">
    <text evidence="1 8">Metabolic intermediate biosynthesis; chorismate biosynthesis; chorismate from D-erythrose 4-phosphate and phosphoenolpyruvate: step 6/7.</text>
</comment>
<sequence>MIEITGKKKLTPFIYRPQGDKSISHRIAILGAISGQTVNISNFSGAKDCLTTLNSLRTIGASIENVGSDVSIKSWNPKGEEVHHIDCENSGTTARLLPSILGGLNVEAELTGDHSLRKRPMGRLIEPLKFVGARINDTNGKMPLKIQRDWKLTGKRVTLKIASAQLKSALLLAALFCEGSMEVIEPKETRDHTERMLVDFGVRVDKYHNKVTVKGKQQLRAPKTYYVTGDFSSAAYFIALGILSDKKIIDVKDVGLNPTRTGFLRITELMGAKISVHNKREVHGEPMGDLEIFPAKNNLRGIDIPEELVPNLIDELPLIAVIAAFSKGKTKVTAASELRVKESDRITSIITCLRKMGVDALELEDGFEITGGNPLHGSELFCSEDHRIIMSMTIAALLAEGKTKIIDSNWVSVSNSQFFNDIKKIAPESFSS</sequence>
<feature type="binding site" evidence="8">
    <location>
        <position position="165"/>
    </location>
    <ligand>
        <name>3-phosphoshikimate</name>
        <dbReference type="ChEBI" id="CHEBI:145989"/>
    </ligand>
</feature>
<comment type="function">
    <text evidence="8">Catalyzes the transfer of the enolpyruvyl moiety of phosphoenolpyruvate (PEP) to the 5-hydroxyl of shikimate-3-phosphate (S3P) to produce enolpyruvyl shikimate-3-phosphate and inorganic phosphate.</text>
</comment>
<evidence type="ECO:0000313" key="10">
    <source>
        <dbReference type="EMBL" id="QNO16328.1"/>
    </source>
</evidence>
<accession>A0A7G9WCB6</accession>
<comment type="catalytic activity">
    <reaction evidence="7">
        <text>3-phosphoshikimate + phosphoenolpyruvate = 5-O-(1-carboxyvinyl)-3-phosphoshikimate + phosphate</text>
        <dbReference type="Rhea" id="RHEA:21256"/>
        <dbReference type="ChEBI" id="CHEBI:43474"/>
        <dbReference type="ChEBI" id="CHEBI:57701"/>
        <dbReference type="ChEBI" id="CHEBI:58702"/>
        <dbReference type="ChEBI" id="CHEBI:145989"/>
        <dbReference type="EC" id="2.5.1.19"/>
    </reaction>
    <physiologicalReaction direction="left-to-right" evidence="7">
        <dbReference type="Rhea" id="RHEA:21257"/>
    </physiologicalReaction>
</comment>
<protein>
    <recommendedName>
        <fullName evidence="8">3-phosphoshikimate 1-carboxyvinyltransferase</fullName>
        <ecNumber evidence="8">2.5.1.19</ecNumber>
    </recommendedName>
    <alternativeName>
        <fullName evidence="8">5-enolpyruvylshikimate-3-phosphate synthase</fullName>
        <shortName evidence="8">EPSP synthase</shortName>
        <shortName evidence="8">EPSPS</shortName>
    </alternativeName>
</protein>
<dbReference type="GO" id="GO:0003866">
    <property type="term" value="F:3-phosphoshikimate 1-carboxyvinyltransferase activity"/>
    <property type="evidence" value="ECO:0007669"/>
    <property type="project" value="UniProtKB-UniRule"/>
</dbReference>
<feature type="binding site" evidence="8">
    <location>
        <position position="119"/>
    </location>
    <ligand>
        <name>phosphoenolpyruvate</name>
        <dbReference type="ChEBI" id="CHEBI:58702"/>
    </ligand>
</feature>
<dbReference type="InterPro" id="IPR006264">
    <property type="entry name" value="EPSP_synthase"/>
</dbReference>
<feature type="binding site" evidence="8">
    <location>
        <position position="22"/>
    </location>
    <ligand>
        <name>3-phosphoshikimate</name>
        <dbReference type="ChEBI" id="CHEBI:145989"/>
    </ligand>
</feature>
<comment type="subcellular location">
    <subcellularLocation>
        <location evidence="8">Cytoplasm</location>
    </subcellularLocation>
</comment>
<dbReference type="EMBL" id="CP058559">
    <property type="protein sequence ID" value="QNO16328.1"/>
    <property type="molecule type" value="Genomic_DNA"/>
</dbReference>
<dbReference type="InterPro" id="IPR001986">
    <property type="entry name" value="Enolpyruvate_Tfrase_dom"/>
</dbReference>
<dbReference type="PIRSF" id="PIRSF000505">
    <property type="entry name" value="EPSPS"/>
    <property type="match status" value="1"/>
</dbReference>
<keyword evidence="5 8" id="KW-0808">Transferase</keyword>
<proteinExistence type="inferred from homology"/>